<accession>A0A2Z6LVX6</accession>
<evidence type="ECO:0000313" key="1">
    <source>
        <dbReference type="EMBL" id="GAU23661.1"/>
    </source>
</evidence>
<protein>
    <submittedName>
        <fullName evidence="1">Uncharacterized protein</fullName>
    </submittedName>
</protein>
<keyword evidence="2" id="KW-1185">Reference proteome</keyword>
<reference evidence="2" key="1">
    <citation type="journal article" date="2017" name="Front. Plant Sci.">
        <title>Climate Clever Clovers: New Paradigm to Reduce the Environmental Footprint of Ruminants by Breeding Low Methanogenic Forages Utilizing Haplotype Variation.</title>
        <authorList>
            <person name="Kaur P."/>
            <person name="Appels R."/>
            <person name="Bayer P.E."/>
            <person name="Keeble-Gagnere G."/>
            <person name="Wang J."/>
            <person name="Hirakawa H."/>
            <person name="Shirasawa K."/>
            <person name="Vercoe P."/>
            <person name="Stefanova K."/>
            <person name="Durmic Z."/>
            <person name="Nichols P."/>
            <person name="Revell C."/>
            <person name="Isobe S.N."/>
            <person name="Edwards D."/>
            <person name="Erskine W."/>
        </authorList>
    </citation>
    <scope>NUCLEOTIDE SEQUENCE [LARGE SCALE GENOMIC DNA]</scope>
    <source>
        <strain evidence="2">cv. Daliak</strain>
    </source>
</reference>
<dbReference type="EMBL" id="DF973273">
    <property type="protein sequence ID" value="GAU23661.1"/>
    <property type="molecule type" value="Genomic_DNA"/>
</dbReference>
<dbReference type="InterPro" id="IPR023213">
    <property type="entry name" value="CAT-like_dom_sf"/>
</dbReference>
<dbReference type="OrthoDB" id="1862401at2759"/>
<proteinExistence type="predicted"/>
<organism evidence="1 2">
    <name type="scientific">Trifolium subterraneum</name>
    <name type="common">Subterranean clover</name>
    <dbReference type="NCBI Taxonomy" id="3900"/>
    <lineage>
        <taxon>Eukaryota</taxon>
        <taxon>Viridiplantae</taxon>
        <taxon>Streptophyta</taxon>
        <taxon>Embryophyta</taxon>
        <taxon>Tracheophyta</taxon>
        <taxon>Spermatophyta</taxon>
        <taxon>Magnoliopsida</taxon>
        <taxon>eudicotyledons</taxon>
        <taxon>Gunneridae</taxon>
        <taxon>Pentapetalae</taxon>
        <taxon>rosids</taxon>
        <taxon>fabids</taxon>
        <taxon>Fabales</taxon>
        <taxon>Fabaceae</taxon>
        <taxon>Papilionoideae</taxon>
        <taxon>50 kb inversion clade</taxon>
        <taxon>NPAAA clade</taxon>
        <taxon>Hologalegina</taxon>
        <taxon>IRL clade</taxon>
        <taxon>Trifolieae</taxon>
        <taxon>Trifolium</taxon>
    </lineage>
</organism>
<dbReference type="Gene3D" id="3.30.559.10">
    <property type="entry name" value="Chloramphenicol acetyltransferase-like domain"/>
    <property type="match status" value="1"/>
</dbReference>
<name>A0A2Z6LVX6_TRISU</name>
<dbReference type="AlphaFoldDB" id="A0A2Z6LVX6"/>
<sequence>MGSLPNLDQTPLQTSRISTVVPATPRGEENSAYNLNYMDLLMKLHYIRSIYIFNSESVQKLSISDLKKPMFPLLDLYSHVSGRVRISESGRAFIKCNDAGVRIVESQCDKTVGEWLDENEYYVDGLVHDHVLGPDLAFSPLVFVKVRTKLSL</sequence>
<evidence type="ECO:0000313" key="2">
    <source>
        <dbReference type="Proteomes" id="UP000242715"/>
    </source>
</evidence>
<dbReference type="Proteomes" id="UP000242715">
    <property type="component" value="Unassembled WGS sequence"/>
</dbReference>
<gene>
    <name evidence="1" type="ORF">TSUD_304360</name>
</gene>
<dbReference type="Pfam" id="PF02458">
    <property type="entry name" value="Transferase"/>
    <property type="match status" value="1"/>
</dbReference>